<dbReference type="PANTHER" id="PTHR11703">
    <property type="entry name" value="DEOXYHYPUSINE SYNTHASE"/>
    <property type="match status" value="1"/>
</dbReference>
<keyword evidence="6" id="KW-1185">Reference proteome</keyword>
<keyword evidence="3" id="KW-0808">Transferase</keyword>
<protein>
    <recommendedName>
        <fullName evidence="7">Deoxyhypusine synthase</fullName>
    </recommendedName>
</protein>
<organism evidence="5 6">
    <name type="scientific">Ceratopteris richardii</name>
    <name type="common">Triangle waterfern</name>
    <dbReference type="NCBI Taxonomy" id="49495"/>
    <lineage>
        <taxon>Eukaryota</taxon>
        <taxon>Viridiplantae</taxon>
        <taxon>Streptophyta</taxon>
        <taxon>Embryophyta</taxon>
        <taxon>Tracheophyta</taxon>
        <taxon>Polypodiopsida</taxon>
        <taxon>Polypodiidae</taxon>
        <taxon>Polypodiales</taxon>
        <taxon>Pteridineae</taxon>
        <taxon>Pteridaceae</taxon>
        <taxon>Parkerioideae</taxon>
        <taxon>Ceratopteris</taxon>
    </lineage>
</organism>
<dbReference type="GO" id="GO:0005737">
    <property type="term" value="C:cytoplasm"/>
    <property type="evidence" value="ECO:0007669"/>
    <property type="project" value="TreeGrafter"/>
</dbReference>
<dbReference type="Proteomes" id="UP000825935">
    <property type="component" value="Chromosome 16"/>
</dbReference>
<comment type="cofactor">
    <cofactor evidence="1">
        <name>NAD(+)</name>
        <dbReference type="ChEBI" id="CHEBI:57540"/>
    </cofactor>
</comment>
<dbReference type="InterPro" id="IPR002773">
    <property type="entry name" value="Deoxyhypusine_synthase"/>
</dbReference>
<evidence type="ECO:0000256" key="1">
    <source>
        <dbReference type="ARBA" id="ARBA00001911"/>
    </source>
</evidence>
<dbReference type="PANTHER" id="PTHR11703:SF0">
    <property type="entry name" value="DEOXYHYPUSINE SYNTHASE"/>
    <property type="match status" value="1"/>
</dbReference>
<evidence type="ECO:0000256" key="4">
    <source>
        <dbReference type="ARBA" id="ARBA00023027"/>
    </source>
</evidence>
<gene>
    <name evidence="5" type="ORF">KP509_16G021700</name>
</gene>
<dbReference type="Pfam" id="PF01916">
    <property type="entry name" value="DS"/>
    <property type="match status" value="1"/>
</dbReference>
<dbReference type="SUPFAM" id="SSF52467">
    <property type="entry name" value="DHS-like NAD/FAD-binding domain"/>
    <property type="match status" value="1"/>
</dbReference>
<dbReference type="FunFam" id="3.40.910.10:FF:000002">
    <property type="entry name" value="Deoxyhypusine synthase"/>
    <property type="match status" value="1"/>
</dbReference>
<dbReference type="EMBL" id="CM035421">
    <property type="protein sequence ID" value="KAH7387406.1"/>
    <property type="molecule type" value="Genomic_DNA"/>
</dbReference>
<evidence type="ECO:0000256" key="2">
    <source>
        <dbReference type="ARBA" id="ARBA00009892"/>
    </source>
</evidence>
<reference evidence="5" key="1">
    <citation type="submission" date="2021-08" db="EMBL/GenBank/DDBJ databases">
        <title>WGS assembly of Ceratopteris richardii.</title>
        <authorList>
            <person name="Marchant D.B."/>
            <person name="Chen G."/>
            <person name="Jenkins J."/>
            <person name="Shu S."/>
            <person name="Leebens-Mack J."/>
            <person name="Grimwood J."/>
            <person name="Schmutz J."/>
            <person name="Soltis P."/>
            <person name="Soltis D."/>
            <person name="Chen Z.-H."/>
        </authorList>
    </citation>
    <scope>NUCLEOTIDE SEQUENCE</scope>
    <source>
        <strain evidence="5">Whitten #5841</strain>
        <tissue evidence="5">Leaf</tissue>
    </source>
</reference>
<evidence type="ECO:0000313" key="5">
    <source>
        <dbReference type="EMBL" id="KAH7387406.1"/>
    </source>
</evidence>
<sequence length="405" mass="44673">MSQNSECISTLPDFALQNCFHPSISLEGKAGHVSGYDFNQGLDYSRLLASMASTGFQASQLGRAVDVVNGMLDWRLIHEPMDEGTPNEFKDPEIRRNTKCKIFLSFTSNMVSCGVRETIRFLVQHKMVDVLCTTAGGIEEDLMKSMSPSFLADFSLPGASLREKGLNRIGNLVVPNNSYADFGRWLTPILDQLLVEQNEKGVNWTPSKFISRLGKELNHPDSICYWAYKNNIPIYCPAITDGAIGDSLFFHSHSNPGLRMDIIEDVRRMDYEAIFADPRKTGMIILGGGLAKHHVCNANMMRNGAEFAVYINTAQEFDGSDSGAKPEEAKSWGKIKVDAKAVKVYCDASIAFPLLVAQTFAPRVLHSQKTVGIQQSSVLLNHNQVPPVANGCASAKQPKYLQSVN</sequence>
<comment type="similarity">
    <text evidence="2">Belongs to the deoxyhypusine synthase family.</text>
</comment>
<evidence type="ECO:0000313" key="6">
    <source>
        <dbReference type="Proteomes" id="UP000825935"/>
    </source>
</evidence>
<keyword evidence="4" id="KW-0520">NAD</keyword>
<evidence type="ECO:0000256" key="3">
    <source>
        <dbReference type="ARBA" id="ARBA00022679"/>
    </source>
</evidence>
<evidence type="ECO:0008006" key="7">
    <source>
        <dbReference type="Google" id="ProtNLM"/>
    </source>
</evidence>
<dbReference type="GO" id="GO:0034038">
    <property type="term" value="F:deoxyhypusine synthase activity"/>
    <property type="evidence" value="ECO:0007669"/>
    <property type="project" value="TreeGrafter"/>
</dbReference>
<name>A0A8T2T0R5_CERRI</name>
<dbReference type="Gene3D" id="3.40.910.10">
    <property type="entry name" value="Deoxyhypusine synthase"/>
    <property type="match status" value="1"/>
</dbReference>
<dbReference type="OrthoDB" id="294378at2759"/>
<dbReference type="InterPro" id="IPR029035">
    <property type="entry name" value="DHS-like_NAD/FAD-binding_dom"/>
</dbReference>
<proteinExistence type="inferred from homology"/>
<accession>A0A8T2T0R5</accession>
<dbReference type="InterPro" id="IPR036982">
    <property type="entry name" value="Deoxyhypusine_synthase_sf"/>
</dbReference>
<comment type="caution">
    <text evidence="5">The sequence shown here is derived from an EMBL/GenBank/DDBJ whole genome shotgun (WGS) entry which is preliminary data.</text>
</comment>
<dbReference type="NCBIfam" id="TIGR00321">
    <property type="entry name" value="dhys"/>
    <property type="match status" value="1"/>
</dbReference>
<dbReference type="AlphaFoldDB" id="A0A8T2T0R5"/>